<protein>
    <submittedName>
        <fullName evidence="2">DUF819 family protein</fullName>
    </submittedName>
</protein>
<name>A0ABZ0K2I6_9GAMM</name>
<dbReference type="PANTHER" id="PTHR34289">
    <property type="entry name" value="PROTEIN, PUTATIVE (DUF819)-RELATED"/>
    <property type="match status" value="1"/>
</dbReference>
<gene>
    <name evidence="2" type="ORF">RGE70_03810</name>
</gene>
<feature type="transmembrane region" description="Helical" evidence="1">
    <location>
        <begin position="174"/>
        <end position="196"/>
    </location>
</feature>
<feature type="transmembrane region" description="Helical" evidence="1">
    <location>
        <begin position="278"/>
        <end position="297"/>
    </location>
</feature>
<dbReference type="RefSeq" id="WP_310470216.1">
    <property type="nucleotide sequence ID" value="NZ_CP136522.1"/>
</dbReference>
<keyword evidence="1" id="KW-0472">Membrane</keyword>
<keyword evidence="3" id="KW-1185">Reference proteome</keyword>
<feature type="transmembrane region" description="Helical" evidence="1">
    <location>
        <begin position="12"/>
        <end position="31"/>
    </location>
</feature>
<proteinExistence type="predicted"/>
<feature type="transmembrane region" description="Helical" evidence="1">
    <location>
        <begin position="105"/>
        <end position="127"/>
    </location>
</feature>
<reference evidence="2 3" key="1">
    <citation type="submission" date="2023-10" db="EMBL/GenBank/DDBJ databases">
        <title>Complete genome sequence of Shewanella sp. DAU334.</title>
        <authorList>
            <person name="Lee Y.-S."/>
            <person name="Jeong H.-R."/>
            <person name="Hwang E.-J."/>
            <person name="Choi Y.-L."/>
            <person name="Kim G.-D."/>
        </authorList>
    </citation>
    <scope>NUCLEOTIDE SEQUENCE [LARGE SCALE GENOMIC DNA]</scope>
    <source>
        <strain evidence="2 3">DAU334</strain>
    </source>
</reference>
<feature type="transmembrane region" description="Helical" evidence="1">
    <location>
        <begin position="43"/>
        <end position="66"/>
    </location>
</feature>
<sequence length="422" mass="45005">MSNSASVTSALVTNDATALGILAVVLGFVFYTSNSSNSFWKKFYTYIPALLMCYFLPSLLNTFNIIDGDTSRLYFVASRYLLPACLVLLILSVDLKAIMSLGPKAIIMFLTGTIGIVIGGPIALLIISSINPEVLGVTGPEAVWRGMTTLAGSWIGGGANQAAMKEIYGAGGDIFSIMVTVDVIVANIWMAVLLFMASKAKEIDAKTGADTTALEALKDKVEKYQAENSRIPSLNDLMMIAAVGFGVTGLAHIFADFLGPFFEANYPWTRDYSLTSKFFWLIVTVTTIGLAMSFSPVRHLEAAGASKVASVFLYILVATIGLHMDVSKLFDAANLWYFAIGIIWMTVHASFMLIVAKLIKAPLFYMAVGSQANVGGAASAPVVAAAFHPALAPVGVLLAVLGYALGTYMAWMCGQILQIVAT</sequence>
<keyword evidence="1" id="KW-1133">Transmembrane helix</keyword>
<evidence type="ECO:0000256" key="1">
    <source>
        <dbReference type="SAM" id="Phobius"/>
    </source>
</evidence>
<accession>A0ABZ0K2I6</accession>
<dbReference type="PANTHER" id="PTHR34289:SF8">
    <property type="entry name" value="DUF819 DOMAIN-CONTAINING PROTEIN"/>
    <property type="match status" value="1"/>
</dbReference>
<feature type="transmembrane region" description="Helical" evidence="1">
    <location>
        <begin position="237"/>
        <end position="258"/>
    </location>
</feature>
<dbReference type="Proteomes" id="UP001529491">
    <property type="component" value="Chromosome"/>
</dbReference>
<feature type="transmembrane region" description="Helical" evidence="1">
    <location>
        <begin position="363"/>
        <end position="384"/>
    </location>
</feature>
<dbReference type="Pfam" id="PF05684">
    <property type="entry name" value="DUF819"/>
    <property type="match status" value="1"/>
</dbReference>
<keyword evidence="1" id="KW-0812">Transmembrane</keyword>
<dbReference type="EMBL" id="CP136522">
    <property type="protein sequence ID" value="WOT05950.1"/>
    <property type="molecule type" value="Genomic_DNA"/>
</dbReference>
<feature type="transmembrane region" description="Helical" evidence="1">
    <location>
        <begin position="72"/>
        <end position="93"/>
    </location>
</feature>
<feature type="transmembrane region" description="Helical" evidence="1">
    <location>
        <begin position="335"/>
        <end position="356"/>
    </location>
</feature>
<feature type="transmembrane region" description="Helical" evidence="1">
    <location>
        <begin position="304"/>
        <end position="323"/>
    </location>
</feature>
<evidence type="ECO:0000313" key="3">
    <source>
        <dbReference type="Proteomes" id="UP001529491"/>
    </source>
</evidence>
<dbReference type="PRINTS" id="PR00173">
    <property type="entry name" value="EDTRNSPORT"/>
</dbReference>
<dbReference type="InterPro" id="IPR008537">
    <property type="entry name" value="DUF819"/>
</dbReference>
<feature type="transmembrane region" description="Helical" evidence="1">
    <location>
        <begin position="390"/>
        <end position="411"/>
    </location>
</feature>
<evidence type="ECO:0000313" key="2">
    <source>
        <dbReference type="EMBL" id="WOT05950.1"/>
    </source>
</evidence>
<organism evidence="2 3">
    <name type="scientific">Shewanella youngdeokensis</name>
    <dbReference type="NCBI Taxonomy" id="2999068"/>
    <lineage>
        <taxon>Bacteria</taxon>
        <taxon>Pseudomonadati</taxon>
        <taxon>Pseudomonadota</taxon>
        <taxon>Gammaproteobacteria</taxon>
        <taxon>Alteromonadales</taxon>
        <taxon>Shewanellaceae</taxon>
        <taxon>Shewanella</taxon>
    </lineage>
</organism>